<comment type="caution">
    <text evidence="3">The sequence shown here is derived from an EMBL/GenBank/DDBJ whole genome shotgun (WGS) entry which is preliminary data.</text>
</comment>
<dbReference type="EMBL" id="MLIS01000001">
    <property type="protein sequence ID" value="OHU79710.1"/>
    <property type="molecule type" value="Genomic_DNA"/>
</dbReference>
<dbReference type="RefSeq" id="WP_057967869.1">
    <property type="nucleotide sequence ID" value="NZ_CP050145.1"/>
</dbReference>
<reference evidence="4 5" key="1">
    <citation type="submission" date="2016-10" db="EMBL/GenBank/DDBJ databases">
        <title>Evaluation of Human, Veterinary and Environmental Mycobacterium chelonae Isolates by Core Genome Phylogenomic Analysis, Targeted Gene Comparison, and Anti-microbial Susceptibility Patterns: A Tale of Mistaken Identities.</title>
        <authorList>
            <person name="Fogelson S.B."/>
            <person name="Camus A.C."/>
            <person name="Lorenz W."/>
            <person name="Vasireddy R."/>
            <person name="Vasireddy S."/>
            <person name="Smith T."/>
            <person name="Brown-Elliott B.A."/>
            <person name="Wallace R.J.Jr."/>
            <person name="Hasan N.A."/>
            <person name="Reischl U."/>
            <person name="Sanchez S."/>
        </authorList>
    </citation>
    <scope>NUCLEOTIDE SEQUENCE [LARGE SCALE GENOMIC DNA]</scope>
    <source>
        <strain evidence="2 5">15515</strain>
        <strain evidence="3 4">15518</strain>
    </source>
</reference>
<accession>A0A1S1M8W2</accession>
<evidence type="ECO:0000313" key="2">
    <source>
        <dbReference type="EMBL" id="OHU51063.1"/>
    </source>
</evidence>
<dbReference type="PANTHER" id="PTHR31435:SF10">
    <property type="entry name" value="BSR4717 PROTEIN"/>
    <property type="match status" value="1"/>
</dbReference>
<organism evidence="3 4">
    <name type="scientific">Mycobacteroides chelonae</name>
    <name type="common">Mycobacterium chelonae</name>
    <dbReference type="NCBI Taxonomy" id="1774"/>
    <lineage>
        <taxon>Bacteria</taxon>
        <taxon>Bacillati</taxon>
        <taxon>Actinomycetota</taxon>
        <taxon>Actinomycetes</taxon>
        <taxon>Mycobacteriales</taxon>
        <taxon>Mycobacteriaceae</taxon>
        <taxon>Mycobacteroides</taxon>
    </lineage>
</organism>
<feature type="domain" description="N-acetyltransferase" evidence="1">
    <location>
        <begin position="11"/>
        <end position="101"/>
    </location>
</feature>
<proteinExistence type="predicted"/>
<dbReference type="Pfam" id="PF14542">
    <property type="entry name" value="Acetyltransf_CG"/>
    <property type="match status" value="1"/>
</dbReference>
<keyword evidence="4" id="KW-1185">Reference proteome</keyword>
<keyword evidence="3" id="KW-0808">Transferase</keyword>
<dbReference type="Proteomes" id="UP000179441">
    <property type="component" value="Unassembled WGS sequence"/>
</dbReference>
<dbReference type="PANTHER" id="PTHR31435">
    <property type="entry name" value="PROTEIN NATD1"/>
    <property type="match status" value="1"/>
</dbReference>
<dbReference type="Proteomes" id="UP000180043">
    <property type="component" value="Unassembled WGS sequence"/>
</dbReference>
<dbReference type="InterPro" id="IPR031165">
    <property type="entry name" value="GNAT_YJDJ"/>
</dbReference>
<dbReference type="InterPro" id="IPR016181">
    <property type="entry name" value="Acyl_CoA_acyltransferase"/>
</dbReference>
<evidence type="ECO:0000313" key="4">
    <source>
        <dbReference type="Proteomes" id="UP000179441"/>
    </source>
</evidence>
<sequence length="116" mass="12629">MDGSESTTTVADAPDNHRFEITADGERAGFTEYLDTALSGTKVRIFYHTEIDEKFGGRGLAGTLVESALTSTRSTGRRIVPVCPYVRKFVGKHHEFDDIVDPVTPEALAAVEARQG</sequence>
<dbReference type="InterPro" id="IPR045057">
    <property type="entry name" value="Gcn5-rel_NAT"/>
</dbReference>
<gene>
    <name evidence="2" type="ORF">BKG82_20550</name>
    <name evidence="3" type="ORF">BKG84_16240</name>
</gene>
<dbReference type="EMBL" id="MLIQ01000023">
    <property type="protein sequence ID" value="OHU51063.1"/>
    <property type="molecule type" value="Genomic_DNA"/>
</dbReference>
<protein>
    <submittedName>
        <fullName evidence="3">GNAT family N-acetyltransferase</fullName>
    </submittedName>
</protein>
<dbReference type="Gene3D" id="3.40.630.30">
    <property type="match status" value="1"/>
</dbReference>
<dbReference type="PROSITE" id="PS51729">
    <property type="entry name" value="GNAT_YJDJ"/>
    <property type="match status" value="1"/>
</dbReference>
<dbReference type="AlphaFoldDB" id="A0A1S1M8W2"/>
<evidence type="ECO:0000313" key="3">
    <source>
        <dbReference type="EMBL" id="OHU79710.1"/>
    </source>
</evidence>
<dbReference type="GO" id="GO:0016740">
    <property type="term" value="F:transferase activity"/>
    <property type="evidence" value="ECO:0007669"/>
    <property type="project" value="UniProtKB-KW"/>
</dbReference>
<evidence type="ECO:0000313" key="5">
    <source>
        <dbReference type="Proteomes" id="UP000180043"/>
    </source>
</evidence>
<name>A0A1S1M8W2_MYCCH</name>
<evidence type="ECO:0000259" key="1">
    <source>
        <dbReference type="PROSITE" id="PS51729"/>
    </source>
</evidence>
<dbReference type="SUPFAM" id="SSF55729">
    <property type="entry name" value="Acyl-CoA N-acyltransferases (Nat)"/>
    <property type="match status" value="1"/>
</dbReference>